<evidence type="ECO:0008006" key="3">
    <source>
        <dbReference type="Google" id="ProtNLM"/>
    </source>
</evidence>
<dbReference type="Proteomes" id="UP001371305">
    <property type="component" value="Unassembled WGS sequence"/>
</dbReference>
<sequence length="309" mass="33984">MASAAAAYLLGFVFIAPANPEIQVWRKVEQRRDGEIASARAQAPNQPVILFTGGSSTAFSVDPALIEQSCGIRAFNLAFPAAAGPRYLLDQALERSRSGDILVIGLEADFLAFESDYPASMFSFGLAVLDGKPSATVGGESLGEQLTVPQILTLARPGPRYLMTLLYRGLSGKGYRYTLQDYRYHGRMETSVEIPDMVPHNLDADLHLSRSGERLLRTFRDAASQRGIRLFYAMPWRWTSPEHAEISRRANAALLRDIDPIISVVDDGTLGVSTERSHFSDSHQHLTATGSRVRTLTLAAKMESLLREN</sequence>
<gene>
    <name evidence="1" type="ORF">WKV53_09945</name>
</gene>
<evidence type="ECO:0000313" key="2">
    <source>
        <dbReference type="Proteomes" id="UP001371305"/>
    </source>
</evidence>
<dbReference type="EMBL" id="JBBUKT010000003">
    <property type="protein sequence ID" value="MEK7950819.1"/>
    <property type="molecule type" value="Genomic_DNA"/>
</dbReference>
<dbReference type="RefSeq" id="WP_341404420.1">
    <property type="nucleotide sequence ID" value="NZ_JBBUKT010000003.1"/>
</dbReference>
<keyword evidence="2" id="KW-1185">Reference proteome</keyword>
<proteinExistence type="predicted"/>
<protein>
    <recommendedName>
        <fullName evidence="3">SGNH/GDSL hydrolase family protein</fullName>
    </recommendedName>
</protein>
<organism evidence="1 2">
    <name type="scientific">Luteolibacter soli</name>
    <dbReference type="NCBI Taxonomy" id="3135280"/>
    <lineage>
        <taxon>Bacteria</taxon>
        <taxon>Pseudomonadati</taxon>
        <taxon>Verrucomicrobiota</taxon>
        <taxon>Verrucomicrobiia</taxon>
        <taxon>Verrucomicrobiales</taxon>
        <taxon>Verrucomicrobiaceae</taxon>
        <taxon>Luteolibacter</taxon>
    </lineage>
</organism>
<reference evidence="1 2" key="1">
    <citation type="submission" date="2024-04" db="EMBL/GenBank/DDBJ databases">
        <title>Luteolibacter sp. isolated from soil.</title>
        <authorList>
            <person name="An J."/>
        </authorList>
    </citation>
    <scope>NUCLEOTIDE SEQUENCE [LARGE SCALE GENOMIC DNA]</scope>
    <source>
        <strain evidence="1 2">Y139</strain>
    </source>
</reference>
<name>A0ABU9ASU9_9BACT</name>
<evidence type="ECO:0000313" key="1">
    <source>
        <dbReference type="EMBL" id="MEK7950819.1"/>
    </source>
</evidence>
<comment type="caution">
    <text evidence="1">The sequence shown here is derived from an EMBL/GenBank/DDBJ whole genome shotgun (WGS) entry which is preliminary data.</text>
</comment>
<accession>A0ABU9ASU9</accession>